<dbReference type="InterPro" id="IPR014729">
    <property type="entry name" value="Rossmann-like_a/b/a_fold"/>
</dbReference>
<sequence>MVAAPPVFRFAPSPNGLLHLGHAASALMNADLAAASGGRLLLRLEDIDPVRCTPELEAMLLEDVAWLGVPFETPVRRQSEHFDDYRAALDVLVAEGLAYPAFMTRGEIRRHAAAFEAREGRPWPLDPDGAPLYPALDRSRGGRERKLKIASGAPFAWRLDMTAALRRLGRPLAFLETGGGEAIEIAAEPALWGDVVLARRETPTSYHLSVVVDDALQGITHVVRGRDLLASTSVHRVLQALLALPVPVYRHHDLVLGPDGRKLSKSRGDVALRTLREAGLSPADIRRMVGLTAPEPATPSASGPTGASIER</sequence>
<dbReference type="InterPro" id="IPR049940">
    <property type="entry name" value="GluQ/Sye"/>
</dbReference>
<dbReference type="PANTHER" id="PTHR43311">
    <property type="entry name" value="GLUTAMATE--TRNA LIGASE"/>
    <property type="match status" value="1"/>
</dbReference>
<dbReference type="Gene3D" id="3.40.50.620">
    <property type="entry name" value="HUPs"/>
    <property type="match status" value="1"/>
</dbReference>
<proteinExistence type="inferred from homology"/>
<evidence type="ECO:0000256" key="2">
    <source>
        <dbReference type="ARBA" id="ARBA00022723"/>
    </source>
</evidence>
<comment type="caution">
    <text evidence="10">The sequence shown here is derived from an EMBL/GenBank/DDBJ whole genome shotgun (WGS) entry which is preliminary data.</text>
</comment>
<keyword evidence="2" id="KW-0479">Metal-binding</keyword>
<dbReference type="AlphaFoldDB" id="A0A7W6FUW4"/>
<evidence type="ECO:0000256" key="3">
    <source>
        <dbReference type="ARBA" id="ARBA00022741"/>
    </source>
</evidence>
<evidence type="ECO:0000256" key="4">
    <source>
        <dbReference type="ARBA" id="ARBA00022833"/>
    </source>
</evidence>
<evidence type="ECO:0000256" key="1">
    <source>
        <dbReference type="ARBA" id="ARBA00022598"/>
    </source>
</evidence>
<dbReference type="EC" id="6.1.1.-" evidence="10"/>
<dbReference type="PROSITE" id="PS00178">
    <property type="entry name" value="AA_TRNA_LIGASE_I"/>
    <property type="match status" value="1"/>
</dbReference>
<keyword evidence="3 7" id="KW-0547">Nucleotide-binding</keyword>
<name>A0A7W6FUW4_9HYPH</name>
<dbReference type="PANTHER" id="PTHR43311:SF1">
    <property type="entry name" value="GLUTAMYL-Q TRNA(ASP) SYNTHETASE"/>
    <property type="match status" value="1"/>
</dbReference>
<evidence type="ECO:0000256" key="7">
    <source>
        <dbReference type="RuleBase" id="RU363037"/>
    </source>
</evidence>
<accession>A0A7W6FUW4</accession>
<dbReference type="NCBIfam" id="NF004315">
    <property type="entry name" value="PRK05710.1-4"/>
    <property type="match status" value="1"/>
</dbReference>
<evidence type="ECO:0000256" key="8">
    <source>
        <dbReference type="SAM" id="MobiDB-lite"/>
    </source>
</evidence>
<dbReference type="InterPro" id="IPR020058">
    <property type="entry name" value="Glu/Gln-tRNA-synth_Ib_cat-dom"/>
</dbReference>
<evidence type="ECO:0000256" key="6">
    <source>
        <dbReference type="ARBA" id="ARBA00023146"/>
    </source>
</evidence>
<organism evidence="10 11">
    <name type="scientific">Aureimonas phyllosphaerae</name>
    <dbReference type="NCBI Taxonomy" id="1166078"/>
    <lineage>
        <taxon>Bacteria</taxon>
        <taxon>Pseudomonadati</taxon>
        <taxon>Pseudomonadota</taxon>
        <taxon>Alphaproteobacteria</taxon>
        <taxon>Hyphomicrobiales</taxon>
        <taxon>Aurantimonadaceae</taxon>
        <taxon>Aureimonas</taxon>
    </lineage>
</organism>
<feature type="region of interest" description="Disordered" evidence="8">
    <location>
        <begin position="290"/>
        <end position="311"/>
    </location>
</feature>
<dbReference type="EMBL" id="JACIDO010000005">
    <property type="protein sequence ID" value="MBB3936526.1"/>
    <property type="molecule type" value="Genomic_DNA"/>
</dbReference>
<evidence type="ECO:0000256" key="5">
    <source>
        <dbReference type="ARBA" id="ARBA00022840"/>
    </source>
</evidence>
<comment type="similarity">
    <text evidence="7">Belongs to the class-I aminoacyl-tRNA synthetase family.</text>
</comment>
<dbReference type="GO" id="GO:0005829">
    <property type="term" value="C:cytosol"/>
    <property type="evidence" value="ECO:0007669"/>
    <property type="project" value="TreeGrafter"/>
</dbReference>
<keyword evidence="11" id="KW-1185">Reference proteome</keyword>
<keyword evidence="1 7" id="KW-0436">Ligase</keyword>
<evidence type="ECO:0000259" key="9">
    <source>
        <dbReference type="Pfam" id="PF00749"/>
    </source>
</evidence>
<dbReference type="InterPro" id="IPR000924">
    <property type="entry name" value="Glu/Gln-tRNA-synth"/>
</dbReference>
<keyword evidence="5 7" id="KW-0067">ATP-binding</keyword>
<evidence type="ECO:0000313" key="11">
    <source>
        <dbReference type="Proteomes" id="UP000531216"/>
    </source>
</evidence>
<dbReference type="Proteomes" id="UP000531216">
    <property type="component" value="Unassembled WGS sequence"/>
</dbReference>
<feature type="domain" description="Glutamyl/glutaminyl-tRNA synthetase class Ib catalytic" evidence="9">
    <location>
        <begin position="9"/>
        <end position="116"/>
    </location>
</feature>
<dbReference type="GO" id="GO:0006424">
    <property type="term" value="P:glutamyl-tRNA aminoacylation"/>
    <property type="evidence" value="ECO:0007669"/>
    <property type="project" value="TreeGrafter"/>
</dbReference>
<dbReference type="SUPFAM" id="SSF52374">
    <property type="entry name" value="Nucleotidylyl transferase"/>
    <property type="match status" value="1"/>
</dbReference>
<dbReference type="GO" id="GO:0005524">
    <property type="term" value="F:ATP binding"/>
    <property type="evidence" value="ECO:0007669"/>
    <property type="project" value="UniProtKB-KW"/>
</dbReference>
<reference evidence="10 11" key="1">
    <citation type="submission" date="2020-08" db="EMBL/GenBank/DDBJ databases">
        <title>Genomic Encyclopedia of Type Strains, Phase IV (KMG-IV): sequencing the most valuable type-strain genomes for metagenomic binning, comparative biology and taxonomic classification.</title>
        <authorList>
            <person name="Goeker M."/>
        </authorList>
    </citation>
    <scope>NUCLEOTIDE SEQUENCE [LARGE SCALE GENOMIC DNA]</scope>
    <source>
        <strain evidence="10 11">DSM 25024</strain>
    </source>
</reference>
<protein>
    <submittedName>
        <fullName evidence="10">Glutamyl-Q tRNA(Asp) synthetase</fullName>
        <ecNumber evidence="10">6.1.1.-</ecNumber>
    </submittedName>
</protein>
<feature type="domain" description="Glutamyl/glutaminyl-tRNA synthetase class Ib catalytic" evidence="9">
    <location>
        <begin position="185"/>
        <end position="290"/>
    </location>
</feature>
<dbReference type="GO" id="GO:0004818">
    <property type="term" value="F:glutamate-tRNA ligase activity"/>
    <property type="evidence" value="ECO:0007669"/>
    <property type="project" value="TreeGrafter"/>
</dbReference>
<dbReference type="OrthoDB" id="9807503at2"/>
<dbReference type="InterPro" id="IPR001412">
    <property type="entry name" value="aa-tRNA-synth_I_CS"/>
</dbReference>
<keyword evidence="4" id="KW-0862">Zinc</keyword>
<evidence type="ECO:0000313" key="10">
    <source>
        <dbReference type="EMBL" id="MBB3936526.1"/>
    </source>
</evidence>
<keyword evidence="7" id="KW-0648">Protein biosynthesis</keyword>
<dbReference type="Pfam" id="PF00749">
    <property type="entry name" value="tRNA-synt_1c"/>
    <property type="match status" value="2"/>
</dbReference>
<dbReference type="PRINTS" id="PR00987">
    <property type="entry name" value="TRNASYNTHGLU"/>
</dbReference>
<gene>
    <name evidence="10" type="ORF">GGR05_002680</name>
</gene>
<keyword evidence="6 7" id="KW-0030">Aminoacyl-tRNA synthetase</keyword>
<dbReference type="RefSeq" id="WP_090962807.1">
    <property type="nucleotide sequence ID" value="NZ_FOOA01000007.1"/>
</dbReference>